<gene>
    <name evidence="4" type="ORF">M8C21_017353</name>
</gene>
<sequence>HHHSQTINSLPLQTYTSLSTLTLAASLFLSKQEFMISAISLLRCISLPLHIEFRLCDLIEATKTRKIDEQWIKNLIVTRHGYKEDVRTTKVYVVHWDFAADYLHKGKYMLNVYIPSSGSSAAPARVTGFLGSQKFSFKQIHCFSKYKLYGGFKNQGKTGHVDLCMSVYDDFKKGGSVEQGVTFMILIKGLCKAGRVYEAIGLLDRMRKLCKPDVFAYTAMVRILVSEGYLDGCLRLGKEMERDKVQPDVMAYATLVTGLCKGNRVDKGYEFFKEMKEKRYLIDRTMYGSLIEAFVNNGKVGMACELLEDLINSGYRADLVIYNHLIRGLCTAKHVSKAHRLFKVTVEEDLKPDFETVNPMLVCYAESRKFEMTQKPGVLTVDILCRMRWPMSLPSVVTYMVMDDLAVKSMSTISTITLLNKLSIKDDCVPEEKEVQFGTQEGLKLLKASL</sequence>
<dbReference type="Proteomes" id="UP001206925">
    <property type="component" value="Unassembled WGS sequence"/>
</dbReference>
<comment type="caution">
    <text evidence="4">The sequence shown here is derived from an EMBL/GenBank/DDBJ whole genome shotgun (WGS) entry which is preliminary data.</text>
</comment>
<evidence type="ECO:0008006" key="6">
    <source>
        <dbReference type="Google" id="ProtNLM"/>
    </source>
</evidence>
<evidence type="ECO:0000256" key="2">
    <source>
        <dbReference type="ARBA" id="ARBA00022737"/>
    </source>
</evidence>
<feature type="repeat" description="PPR" evidence="3">
    <location>
        <begin position="179"/>
        <end position="209"/>
    </location>
</feature>
<keyword evidence="5" id="KW-1185">Reference proteome</keyword>
<dbReference type="Pfam" id="PF12854">
    <property type="entry name" value="PPR_1"/>
    <property type="match status" value="1"/>
</dbReference>
<dbReference type="Gene3D" id="1.25.40.10">
    <property type="entry name" value="Tetratricopeptide repeat domain"/>
    <property type="match status" value="3"/>
</dbReference>
<dbReference type="EMBL" id="JAMZMK010008607">
    <property type="protein sequence ID" value="KAI7739542.1"/>
    <property type="molecule type" value="Genomic_DNA"/>
</dbReference>
<feature type="repeat" description="PPR" evidence="3">
    <location>
        <begin position="248"/>
        <end position="282"/>
    </location>
</feature>
<evidence type="ECO:0000256" key="1">
    <source>
        <dbReference type="ARBA" id="ARBA00007626"/>
    </source>
</evidence>
<dbReference type="InterPro" id="IPR002885">
    <property type="entry name" value="PPR_rpt"/>
</dbReference>
<keyword evidence="2" id="KW-0677">Repeat</keyword>
<feature type="non-terminal residue" evidence="4">
    <location>
        <position position="1"/>
    </location>
</feature>
<reference evidence="4" key="1">
    <citation type="submission" date="2022-06" db="EMBL/GenBank/DDBJ databases">
        <title>Uncovering the hologenomic basis of an extraordinary plant invasion.</title>
        <authorList>
            <person name="Bieker V.C."/>
            <person name="Martin M.D."/>
            <person name="Gilbert T."/>
            <person name="Hodgins K."/>
            <person name="Battlay P."/>
            <person name="Petersen B."/>
            <person name="Wilson J."/>
        </authorList>
    </citation>
    <scope>NUCLEOTIDE SEQUENCE</scope>
    <source>
        <strain evidence="4">AA19_3_7</strain>
        <tissue evidence="4">Leaf</tissue>
    </source>
</reference>
<dbReference type="AlphaFoldDB" id="A0AAD5GEN6"/>
<organism evidence="4 5">
    <name type="scientific">Ambrosia artemisiifolia</name>
    <name type="common">Common ragweed</name>
    <dbReference type="NCBI Taxonomy" id="4212"/>
    <lineage>
        <taxon>Eukaryota</taxon>
        <taxon>Viridiplantae</taxon>
        <taxon>Streptophyta</taxon>
        <taxon>Embryophyta</taxon>
        <taxon>Tracheophyta</taxon>
        <taxon>Spermatophyta</taxon>
        <taxon>Magnoliopsida</taxon>
        <taxon>eudicotyledons</taxon>
        <taxon>Gunneridae</taxon>
        <taxon>Pentapetalae</taxon>
        <taxon>asterids</taxon>
        <taxon>campanulids</taxon>
        <taxon>Asterales</taxon>
        <taxon>Asteraceae</taxon>
        <taxon>Asteroideae</taxon>
        <taxon>Heliantheae alliance</taxon>
        <taxon>Heliantheae</taxon>
        <taxon>Ambrosia</taxon>
    </lineage>
</organism>
<accession>A0AAD5GEN6</accession>
<feature type="repeat" description="PPR" evidence="3">
    <location>
        <begin position="213"/>
        <end position="247"/>
    </location>
</feature>
<comment type="similarity">
    <text evidence="1">Belongs to the PPR family. P subfamily.</text>
</comment>
<name>A0AAD5GEN6_AMBAR</name>
<evidence type="ECO:0000256" key="3">
    <source>
        <dbReference type="PROSITE-ProRule" id="PRU00708"/>
    </source>
</evidence>
<evidence type="ECO:0000313" key="4">
    <source>
        <dbReference type="EMBL" id="KAI7739542.1"/>
    </source>
</evidence>
<dbReference type="InterPro" id="IPR011990">
    <property type="entry name" value="TPR-like_helical_dom_sf"/>
</dbReference>
<protein>
    <recommendedName>
        <fullName evidence="6">Pentatricopeptide repeat-containing protein</fullName>
    </recommendedName>
</protein>
<feature type="repeat" description="PPR" evidence="3">
    <location>
        <begin position="318"/>
        <end position="352"/>
    </location>
</feature>
<dbReference type="Pfam" id="PF01535">
    <property type="entry name" value="PPR"/>
    <property type="match status" value="1"/>
</dbReference>
<dbReference type="PROSITE" id="PS51375">
    <property type="entry name" value="PPR"/>
    <property type="match status" value="5"/>
</dbReference>
<dbReference type="Pfam" id="PF13041">
    <property type="entry name" value="PPR_2"/>
    <property type="match status" value="2"/>
</dbReference>
<proteinExistence type="inferred from homology"/>
<dbReference type="PANTHER" id="PTHR47941">
    <property type="entry name" value="PENTATRICOPEPTIDE REPEAT-CONTAINING PROTEIN 3, MITOCHONDRIAL"/>
    <property type="match status" value="1"/>
</dbReference>
<feature type="repeat" description="PPR" evidence="3">
    <location>
        <begin position="283"/>
        <end position="317"/>
    </location>
</feature>
<evidence type="ECO:0000313" key="5">
    <source>
        <dbReference type="Proteomes" id="UP001206925"/>
    </source>
</evidence>
<dbReference type="NCBIfam" id="TIGR00756">
    <property type="entry name" value="PPR"/>
    <property type="match status" value="4"/>
</dbReference>